<feature type="compositionally biased region" description="Polar residues" evidence="1">
    <location>
        <begin position="217"/>
        <end position="230"/>
    </location>
</feature>
<feature type="compositionally biased region" description="Basic and acidic residues" evidence="1">
    <location>
        <begin position="231"/>
        <end position="240"/>
    </location>
</feature>
<feature type="compositionally biased region" description="Polar residues" evidence="1">
    <location>
        <begin position="312"/>
        <end position="329"/>
    </location>
</feature>
<evidence type="ECO:0000256" key="1">
    <source>
        <dbReference type="SAM" id="MobiDB-lite"/>
    </source>
</evidence>
<keyword evidence="3" id="KW-1185">Reference proteome</keyword>
<feature type="compositionally biased region" description="Polar residues" evidence="1">
    <location>
        <begin position="564"/>
        <end position="592"/>
    </location>
</feature>
<feature type="compositionally biased region" description="Polar residues" evidence="1">
    <location>
        <begin position="361"/>
        <end position="393"/>
    </location>
</feature>
<feature type="region of interest" description="Disordered" evidence="1">
    <location>
        <begin position="733"/>
        <end position="818"/>
    </location>
</feature>
<name>A0A8J1Y889_OWEFU</name>
<feature type="compositionally biased region" description="Basic and acidic residues" evidence="1">
    <location>
        <begin position="394"/>
        <end position="411"/>
    </location>
</feature>
<organism evidence="2 3">
    <name type="scientific">Owenia fusiformis</name>
    <name type="common">Polychaete worm</name>
    <dbReference type="NCBI Taxonomy" id="6347"/>
    <lineage>
        <taxon>Eukaryota</taxon>
        <taxon>Metazoa</taxon>
        <taxon>Spiralia</taxon>
        <taxon>Lophotrochozoa</taxon>
        <taxon>Annelida</taxon>
        <taxon>Polychaeta</taxon>
        <taxon>Sedentaria</taxon>
        <taxon>Canalipalpata</taxon>
        <taxon>Sabellida</taxon>
        <taxon>Oweniida</taxon>
        <taxon>Oweniidae</taxon>
        <taxon>Owenia</taxon>
    </lineage>
</organism>
<feature type="compositionally biased region" description="Basic and acidic residues" evidence="1">
    <location>
        <begin position="418"/>
        <end position="442"/>
    </location>
</feature>
<feature type="region of interest" description="Disordered" evidence="1">
    <location>
        <begin position="614"/>
        <end position="657"/>
    </location>
</feature>
<feature type="compositionally biased region" description="Basic and acidic residues" evidence="1">
    <location>
        <begin position="295"/>
        <end position="311"/>
    </location>
</feature>
<sequence length="818" mass="94189">MEGQVFRDFEQVIGEETRSMRDNKETPEVHEVLNTGKVRVYYDEKIGRPVHVYSKSPPESSRNDVDHGQALERKQSIKFGGPPLTTQKGIYHPLVERYNRKMSTGKLEQNDQYSNDGYLSDRSSTSFSDINSYYSDQSSLYGDKGKLDTKKHYLRERIIYVNDSDDSKSQRQSHKHRRVHVPTTYQQRSHSVDGYGKRVDTNGRRLADERFYREEQFTQFPVRSDSNTSYESKDTKEQRKQTLGRRGTGDKHYADSDSNISSHAFDDTHRRSTSRRYDRCERNDMRLHSNTATYKTDHGIEASHPTRHDNPISKTVYNSYQSDSRSIQTPKRHDKRDTSYDTNYEVHTNRSEVTAYQRHQGSFDHQGSDTNGTTSSGYSSQAYEHQRRNGYNSDESRSSRDYDNNTRDRYRSYQRRSQRGETDRRSRSVHDDNRAPMEDYHIAKHGQLGSFGERPSRSASSSSIYQQNDHRRHKIHSDFTPTQRIRAIAPKSGQTDLSRYDSVVVQDPTSHNTKHKQSYGETTKVTVRDYANADTTMTPEMKDQIGQIAPDMKYHESQYCRNTATDKQGKLSETSNNDASINETESNNNTLTFDGDLHLESEPIDLYTGYYKAKAKSDRDRDKTKTKVSLDKTTSSSLEQTPLTESNPPQCSKHSSSDIAINSNHRELKTQLVNGQYLREGDKRATNNKEIKHIVNDANHKLEKMNNHTRKAYNQNITSTYSKNVPYFNQKSASDTEAHYREHADDMSSDSDSGGFSSDYGGKRGSNTSIDKQMRLRGFMGDGPPVNNQARWKRWHDSGKKGDTSVHIPTVTLSEQKH</sequence>
<gene>
    <name evidence="2" type="ORF">OFUS_LOCUS6841</name>
</gene>
<accession>A0A8J1Y889</accession>
<feature type="compositionally biased region" description="Basic and acidic residues" evidence="1">
    <location>
        <begin position="734"/>
        <end position="746"/>
    </location>
</feature>
<reference evidence="2" key="1">
    <citation type="submission" date="2022-03" db="EMBL/GenBank/DDBJ databases">
        <authorList>
            <person name="Martin C."/>
        </authorList>
    </citation>
    <scope>NUCLEOTIDE SEQUENCE</scope>
</reference>
<feature type="region of interest" description="Disordered" evidence="1">
    <location>
        <begin position="361"/>
        <end position="481"/>
    </location>
</feature>
<dbReference type="AlphaFoldDB" id="A0A8J1Y889"/>
<dbReference type="Proteomes" id="UP000749559">
    <property type="component" value="Unassembled WGS sequence"/>
</dbReference>
<protein>
    <submittedName>
        <fullName evidence="2">Uncharacterized protein</fullName>
    </submittedName>
</protein>
<comment type="caution">
    <text evidence="2">The sequence shown here is derived from an EMBL/GenBank/DDBJ whole genome shotgun (WGS) entry which is preliminary data.</text>
</comment>
<feature type="region of interest" description="Disordered" evidence="1">
    <location>
        <begin position="217"/>
        <end position="349"/>
    </location>
</feature>
<feature type="non-terminal residue" evidence="2">
    <location>
        <position position="1"/>
    </location>
</feature>
<evidence type="ECO:0000313" key="3">
    <source>
        <dbReference type="Proteomes" id="UP000749559"/>
    </source>
</evidence>
<feature type="compositionally biased region" description="Basic and acidic residues" evidence="1">
    <location>
        <begin position="264"/>
        <end position="287"/>
    </location>
</feature>
<evidence type="ECO:0000313" key="2">
    <source>
        <dbReference type="EMBL" id="CAH1780100.1"/>
    </source>
</evidence>
<feature type="compositionally biased region" description="Basic and acidic residues" evidence="1">
    <location>
        <begin position="615"/>
        <end position="630"/>
    </location>
</feature>
<dbReference type="EMBL" id="CAIIXF020000003">
    <property type="protein sequence ID" value="CAH1780100.1"/>
    <property type="molecule type" value="Genomic_DNA"/>
</dbReference>
<feature type="region of interest" description="Disordered" evidence="1">
    <location>
        <begin position="164"/>
        <end position="201"/>
    </location>
</feature>
<feature type="compositionally biased region" description="Basic residues" evidence="1">
    <location>
        <begin position="171"/>
        <end position="180"/>
    </location>
</feature>
<feature type="compositionally biased region" description="Basic and acidic residues" evidence="1">
    <location>
        <begin position="795"/>
        <end position="804"/>
    </location>
</feature>
<feature type="compositionally biased region" description="Low complexity" evidence="1">
    <location>
        <begin position="750"/>
        <end position="760"/>
    </location>
</feature>
<feature type="region of interest" description="Disordered" evidence="1">
    <location>
        <begin position="564"/>
        <end position="594"/>
    </location>
</feature>
<feature type="compositionally biased region" description="Polar residues" evidence="1">
    <location>
        <begin position="631"/>
        <end position="657"/>
    </location>
</feature>
<feature type="compositionally biased region" description="Polar residues" evidence="1">
    <location>
        <begin position="340"/>
        <end position="349"/>
    </location>
</feature>
<proteinExistence type="predicted"/>